<reference evidence="2" key="1">
    <citation type="submission" date="2021-01" db="EMBL/GenBank/DDBJ databases">
        <title>Whole genome shotgun sequence of Actinoplanes capillaceus NBRC 16408.</title>
        <authorList>
            <person name="Komaki H."/>
            <person name="Tamura T."/>
        </authorList>
    </citation>
    <scope>NUCLEOTIDE SEQUENCE [LARGE SCALE GENOMIC DNA]</scope>
    <source>
        <strain evidence="2">NBRC 16408</strain>
    </source>
</reference>
<dbReference type="Pfam" id="PF12146">
    <property type="entry name" value="Hydrolase_4"/>
    <property type="match status" value="1"/>
</dbReference>
<dbReference type="GO" id="GO:0016787">
    <property type="term" value="F:hydrolase activity"/>
    <property type="evidence" value="ECO:0007669"/>
    <property type="project" value="UniProtKB-KW"/>
</dbReference>
<dbReference type="Gene3D" id="3.40.50.1820">
    <property type="entry name" value="alpha/beta hydrolase"/>
    <property type="match status" value="1"/>
</dbReference>
<dbReference type="EMBL" id="BOMF01000097">
    <property type="protein sequence ID" value="GID47913.1"/>
    <property type="molecule type" value="Genomic_DNA"/>
</dbReference>
<name>A0ABQ3WNX8_9ACTN</name>
<accession>A0ABQ3WNX8</accession>
<keyword evidence="2" id="KW-0378">Hydrolase</keyword>
<gene>
    <name evidence="2" type="ORF">Aca07nite_51880</name>
</gene>
<feature type="domain" description="Serine aminopeptidase S33" evidence="1">
    <location>
        <begin position="59"/>
        <end position="287"/>
    </location>
</feature>
<protein>
    <submittedName>
        <fullName evidence="2">Acyl-CoA thioester hydrolase</fullName>
    </submittedName>
</protein>
<dbReference type="PANTHER" id="PTHR43265">
    <property type="entry name" value="ESTERASE ESTD"/>
    <property type="match status" value="1"/>
</dbReference>
<proteinExistence type="predicted"/>
<evidence type="ECO:0000259" key="1">
    <source>
        <dbReference type="Pfam" id="PF12146"/>
    </source>
</evidence>
<sequence>MTAPVREVELRFPGPDRDLAGTLTLPAGAGPFPAAVLVSGSGPIDRDSNAPRLPIDSTRQLAHALARAGIASLRYDKRGVGGSRLLRDGTTEGRSGWMRAGLFDNADDVAAGYAALAARPETDAARVSLIGHSEGATLAIITAARLLTPPAAALQDPRAASMQVPAAAVVQAPPAAVVLLAGAARPGDALLRWQANTLAPTLPALVRGLLKVLRTDLVRQVSRNHDKIRATTTDVARIGGVKVNAKWTREYLGYDPRDDLARLTMPVLAITGGKDLQVDPADLTAIAQLVLGPVQTWLAPDVTHMLRTQHGPASLRAYKEEVRRPVDPAILDRVTGWLTGQVPADDHSAANAAEASS</sequence>
<organism evidence="2">
    <name type="scientific">Actinoplanes campanulatus</name>
    <dbReference type="NCBI Taxonomy" id="113559"/>
    <lineage>
        <taxon>Bacteria</taxon>
        <taxon>Bacillati</taxon>
        <taxon>Actinomycetota</taxon>
        <taxon>Actinomycetes</taxon>
        <taxon>Micromonosporales</taxon>
        <taxon>Micromonosporaceae</taxon>
        <taxon>Actinoplanes</taxon>
    </lineage>
</organism>
<dbReference type="InterPro" id="IPR022742">
    <property type="entry name" value="Hydrolase_4"/>
</dbReference>
<dbReference type="PANTHER" id="PTHR43265:SF1">
    <property type="entry name" value="ESTERASE ESTD"/>
    <property type="match status" value="1"/>
</dbReference>
<comment type="caution">
    <text evidence="2">The sequence shown here is derived from an EMBL/GenBank/DDBJ whole genome shotgun (WGS) entry which is preliminary data.</text>
</comment>
<dbReference type="RefSeq" id="WP_204298028.1">
    <property type="nucleotide sequence ID" value="NZ_BAAAGQ010000024.1"/>
</dbReference>
<dbReference type="InterPro" id="IPR053145">
    <property type="entry name" value="AB_hydrolase_Est10"/>
</dbReference>
<dbReference type="InterPro" id="IPR029058">
    <property type="entry name" value="AB_hydrolase_fold"/>
</dbReference>
<evidence type="ECO:0000313" key="2">
    <source>
        <dbReference type="EMBL" id="GID47913.1"/>
    </source>
</evidence>
<dbReference type="SUPFAM" id="SSF53474">
    <property type="entry name" value="alpha/beta-Hydrolases"/>
    <property type="match status" value="1"/>
</dbReference>